<dbReference type="InterPro" id="IPR013324">
    <property type="entry name" value="RNA_pol_sigma_r3/r4-like"/>
</dbReference>
<dbReference type="AlphaFoldDB" id="A0A4R4E472"/>
<evidence type="ECO:0000259" key="5">
    <source>
        <dbReference type="Pfam" id="PF04542"/>
    </source>
</evidence>
<protein>
    <submittedName>
        <fullName evidence="7">Sigma-70 family RNA polymerase sigma factor</fullName>
    </submittedName>
</protein>
<evidence type="ECO:0000256" key="1">
    <source>
        <dbReference type="ARBA" id="ARBA00010641"/>
    </source>
</evidence>
<dbReference type="InterPro" id="IPR039425">
    <property type="entry name" value="RNA_pol_sigma-70-like"/>
</dbReference>
<evidence type="ECO:0000256" key="2">
    <source>
        <dbReference type="ARBA" id="ARBA00023015"/>
    </source>
</evidence>
<dbReference type="InterPro" id="IPR014284">
    <property type="entry name" value="RNA_pol_sigma-70_dom"/>
</dbReference>
<proteinExistence type="inferred from homology"/>
<dbReference type="InterPro" id="IPR007627">
    <property type="entry name" value="RNA_pol_sigma70_r2"/>
</dbReference>
<evidence type="ECO:0000256" key="4">
    <source>
        <dbReference type="ARBA" id="ARBA00023163"/>
    </source>
</evidence>
<evidence type="ECO:0000259" key="6">
    <source>
        <dbReference type="Pfam" id="PF08281"/>
    </source>
</evidence>
<dbReference type="PANTHER" id="PTHR43133:SF46">
    <property type="entry name" value="RNA POLYMERASE SIGMA-70 FACTOR ECF SUBFAMILY"/>
    <property type="match status" value="1"/>
</dbReference>
<dbReference type="Pfam" id="PF04542">
    <property type="entry name" value="Sigma70_r2"/>
    <property type="match status" value="1"/>
</dbReference>
<sequence length="184" mass="20797">MTSTAPDTELIEGCRAGNRKAQERLYRDYYRSMAALCLRYTRNEADAVEALNNGFLKVFRNIARYNAAQGSLYTWIRTIVLHSCLDYIKSRQRGEAPGELEDAAEAHIPAEAISRLQAAELLALVRRLQPATAAVFNLYVLDGCTHKEIAGLLGISEGTSKWHLNAARKQLQQFIQQENMHYHE</sequence>
<keyword evidence="4" id="KW-0804">Transcription</keyword>
<dbReference type="GO" id="GO:0003677">
    <property type="term" value="F:DNA binding"/>
    <property type="evidence" value="ECO:0007669"/>
    <property type="project" value="InterPro"/>
</dbReference>
<organism evidence="7 8">
    <name type="scientific">Flaviaesturariibacter aridisoli</name>
    <dbReference type="NCBI Taxonomy" id="2545761"/>
    <lineage>
        <taxon>Bacteria</taxon>
        <taxon>Pseudomonadati</taxon>
        <taxon>Bacteroidota</taxon>
        <taxon>Chitinophagia</taxon>
        <taxon>Chitinophagales</taxon>
        <taxon>Chitinophagaceae</taxon>
        <taxon>Flaviaestuariibacter</taxon>
    </lineage>
</organism>
<evidence type="ECO:0000256" key="3">
    <source>
        <dbReference type="ARBA" id="ARBA00023082"/>
    </source>
</evidence>
<dbReference type="GO" id="GO:0016987">
    <property type="term" value="F:sigma factor activity"/>
    <property type="evidence" value="ECO:0007669"/>
    <property type="project" value="UniProtKB-KW"/>
</dbReference>
<dbReference type="Gene3D" id="1.10.10.10">
    <property type="entry name" value="Winged helix-like DNA-binding domain superfamily/Winged helix DNA-binding domain"/>
    <property type="match status" value="1"/>
</dbReference>
<dbReference type="NCBIfam" id="TIGR02937">
    <property type="entry name" value="sigma70-ECF"/>
    <property type="match status" value="1"/>
</dbReference>
<dbReference type="OrthoDB" id="1491902at2"/>
<dbReference type="Pfam" id="PF08281">
    <property type="entry name" value="Sigma70_r4_2"/>
    <property type="match status" value="1"/>
</dbReference>
<dbReference type="EMBL" id="SKFH01000010">
    <property type="protein sequence ID" value="TCZ72781.1"/>
    <property type="molecule type" value="Genomic_DNA"/>
</dbReference>
<evidence type="ECO:0000313" key="8">
    <source>
        <dbReference type="Proteomes" id="UP000295164"/>
    </source>
</evidence>
<feature type="domain" description="RNA polymerase sigma factor 70 region 4 type 2" evidence="6">
    <location>
        <begin position="120"/>
        <end position="171"/>
    </location>
</feature>
<feature type="domain" description="RNA polymerase sigma-70 region 2" evidence="5">
    <location>
        <begin position="25"/>
        <end position="93"/>
    </location>
</feature>
<evidence type="ECO:0000313" key="7">
    <source>
        <dbReference type="EMBL" id="TCZ72781.1"/>
    </source>
</evidence>
<gene>
    <name evidence="7" type="ORF">E0486_08345</name>
</gene>
<dbReference type="InterPro" id="IPR013249">
    <property type="entry name" value="RNA_pol_sigma70_r4_t2"/>
</dbReference>
<dbReference type="SUPFAM" id="SSF88946">
    <property type="entry name" value="Sigma2 domain of RNA polymerase sigma factors"/>
    <property type="match status" value="1"/>
</dbReference>
<keyword evidence="8" id="KW-1185">Reference proteome</keyword>
<keyword evidence="3" id="KW-0731">Sigma factor</keyword>
<reference evidence="7 8" key="1">
    <citation type="submission" date="2019-03" db="EMBL/GenBank/DDBJ databases">
        <authorList>
            <person name="Kim M.K.M."/>
        </authorList>
    </citation>
    <scope>NUCLEOTIDE SEQUENCE [LARGE SCALE GENOMIC DNA]</scope>
    <source>
        <strain evidence="7 8">17J68-15</strain>
    </source>
</reference>
<dbReference type="Gene3D" id="1.10.1740.10">
    <property type="match status" value="1"/>
</dbReference>
<dbReference type="SUPFAM" id="SSF88659">
    <property type="entry name" value="Sigma3 and sigma4 domains of RNA polymerase sigma factors"/>
    <property type="match status" value="1"/>
</dbReference>
<keyword evidence="2" id="KW-0805">Transcription regulation</keyword>
<comment type="caution">
    <text evidence="7">The sequence shown here is derived from an EMBL/GenBank/DDBJ whole genome shotgun (WGS) entry which is preliminary data.</text>
</comment>
<accession>A0A4R4E472</accession>
<dbReference type="GO" id="GO:0006352">
    <property type="term" value="P:DNA-templated transcription initiation"/>
    <property type="evidence" value="ECO:0007669"/>
    <property type="project" value="InterPro"/>
</dbReference>
<comment type="similarity">
    <text evidence="1">Belongs to the sigma-70 factor family. ECF subfamily.</text>
</comment>
<dbReference type="InterPro" id="IPR036388">
    <property type="entry name" value="WH-like_DNA-bd_sf"/>
</dbReference>
<name>A0A4R4E472_9BACT</name>
<dbReference type="RefSeq" id="WP_131851704.1">
    <property type="nucleotide sequence ID" value="NZ_SKFH01000010.1"/>
</dbReference>
<dbReference type="Proteomes" id="UP000295164">
    <property type="component" value="Unassembled WGS sequence"/>
</dbReference>
<dbReference type="PANTHER" id="PTHR43133">
    <property type="entry name" value="RNA POLYMERASE ECF-TYPE SIGMA FACTO"/>
    <property type="match status" value="1"/>
</dbReference>
<dbReference type="InterPro" id="IPR013325">
    <property type="entry name" value="RNA_pol_sigma_r2"/>
</dbReference>